<dbReference type="InterPro" id="IPR025110">
    <property type="entry name" value="AMP-bd_C"/>
</dbReference>
<dbReference type="InterPro" id="IPR045851">
    <property type="entry name" value="AMP-bd_C_sf"/>
</dbReference>
<dbReference type="PANTHER" id="PTHR43201:SF5">
    <property type="entry name" value="MEDIUM-CHAIN ACYL-COA LIGASE ACSF2, MITOCHONDRIAL"/>
    <property type="match status" value="1"/>
</dbReference>
<evidence type="ECO:0000256" key="1">
    <source>
        <dbReference type="ARBA" id="ARBA00006432"/>
    </source>
</evidence>
<dbReference type="SUPFAM" id="SSF56801">
    <property type="entry name" value="Acetyl-CoA synthetase-like"/>
    <property type="match status" value="1"/>
</dbReference>
<dbReference type="InterPro" id="IPR020845">
    <property type="entry name" value="AMP-binding_CS"/>
</dbReference>
<name>A0A7R6PBN7_9GAMM</name>
<dbReference type="Pfam" id="PF13193">
    <property type="entry name" value="AMP-binding_C"/>
    <property type="match status" value="1"/>
</dbReference>
<gene>
    <name evidence="5" type="ORF">NEJAP_1577</name>
</gene>
<dbReference type="AlphaFoldDB" id="A0A7R6PBN7"/>
<accession>A0A7R6PBN7</accession>
<feature type="domain" description="AMP-binding enzyme C-terminal" evidence="4">
    <location>
        <begin position="429"/>
        <end position="504"/>
    </location>
</feature>
<keyword evidence="2" id="KW-0436">Ligase</keyword>
<sequence length="520" mass="56759">MKPISYIPPADSIRAVIDRFAGERAEQTFVVFPETDAQLNYGQLQKTVQQHSRYFRSLGLSKGDTISFMMENGQTSLELFLATLYSGCISSPLNPAAGQDQISYVLEHSDTTVVFVSPQYREQVEKAAVTLDRVIIIIETDIDQGAKWPVAPADEGIQAEVVGGDDGLLMYTSGTTGRPKGVILTNTNLLAGGMNTAQAHELTAQDRTLCVLPLCHINAQCVTIMAPLVSGGSLVLPHSFSVSAFWNWVIEHNVTWFSVVPTIISYLMHNEGKLSGTALKIALNKVRFGRSASAALPPSLHAGFEQKFGIPIVETMGLTETSAQILSNPMPPKKNKYGSPGIAFGTQIKVIDEQGNTQPANIEGELMVRGDCVMRGYYKNSEATNEALEPDGWLHTGDLAKQDEEGFVFVTGRLKELIIKGGENIAPREIDDALYSHPSVVEAGAVGIDDQHYGQEVIACVVIKNNAEVSEKELLDFCFEKLGKIKTPKSIYFFEDLPKGPSGKVQRLKLVEQLKVRSII</sequence>
<dbReference type="RefSeq" id="WP_201350142.1">
    <property type="nucleotide sequence ID" value="NZ_AP014546.1"/>
</dbReference>
<dbReference type="Gene3D" id="3.40.50.12780">
    <property type="entry name" value="N-terminal domain of ligase-like"/>
    <property type="match status" value="1"/>
</dbReference>
<organism evidence="5 6">
    <name type="scientific">Neptunomonas japonica JAMM 1380</name>
    <dbReference type="NCBI Taxonomy" id="1441457"/>
    <lineage>
        <taxon>Bacteria</taxon>
        <taxon>Pseudomonadati</taxon>
        <taxon>Pseudomonadota</taxon>
        <taxon>Gammaproteobacteria</taxon>
        <taxon>Oceanospirillales</taxon>
        <taxon>Oceanospirillaceae</taxon>
        <taxon>Neptunomonas</taxon>
    </lineage>
</organism>
<proteinExistence type="inferred from homology"/>
<dbReference type="KEGG" id="njp:NEJAP_1577"/>
<reference evidence="5 6" key="1">
    <citation type="journal article" date="2008" name="Int. J. Syst. Evol. Microbiol.">
        <title>Neptunomonas japonica sp. nov., an Osedax japonicus symbiont-like bacterium isolated from sediment adjacent to sperm whale carcasses off Kagoshima, Japan.</title>
        <authorList>
            <person name="Miyazaki M."/>
            <person name="Nogi Y."/>
            <person name="Fujiwara Y."/>
            <person name="Kawato M."/>
            <person name="Kubokawa K."/>
            <person name="Horikoshi K."/>
        </authorList>
    </citation>
    <scope>NUCLEOTIDE SEQUENCE [LARGE SCALE GENOMIC DNA]</scope>
    <source>
        <strain evidence="5 6">JAMM 1380</strain>
    </source>
</reference>
<dbReference type="InterPro" id="IPR042099">
    <property type="entry name" value="ANL_N_sf"/>
</dbReference>
<dbReference type="GO" id="GO:0006631">
    <property type="term" value="P:fatty acid metabolic process"/>
    <property type="evidence" value="ECO:0007669"/>
    <property type="project" value="TreeGrafter"/>
</dbReference>
<protein>
    <submittedName>
        <fullName evidence="5">Uncharacterized protein</fullName>
    </submittedName>
</protein>
<comment type="similarity">
    <text evidence="1">Belongs to the ATP-dependent AMP-binding enzyme family.</text>
</comment>
<feature type="domain" description="AMP-dependent synthetase/ligase" evidence="3">
    <location>
        <begin position="19"/>
        <end position="378"/>
    </location>
</feature>
<dbReference type="PANTHER" id="PTHR43201">
    <property type="entry name" value="ACYL-COA SYNTHETASE"/>
    <property type="match status" value="1"/>
</dbReference>
<dbReference type="PROSITE" id="PS00455">
    <property type="entry name" value="AMP_BINDING"/>
    <property type="match status" value="1"/>
</dbReference>
<dbReference type="EMBL" id="AP014546">
    <property type="protein sequence ID" value="BBB29529.1"/>
    <property type="molecule type" value="Genomic_DNA"/>
</dbReference>
<dbReference type="GO" id="GO:0031956">
    <property type="term" value="F:medium-chain fatty acid-CoA ligase activity"/>
    <property type="evidence" value="ECO:0007669"/>
    <property type="project" value="TreeGrafter"/>
</dbReference>
<evidence type="ECO:0000313" key="6">
    <source>
        <dbReference type="Proteomes" id="UP000595332"/>
    </source>
</evidence>
<dbReference type="Proteomes" id="UP000595332">
    <property type="component" value="Chromosome"/>
</dbReference>
<evidence type="ECO:0000259" key="3">
    <source>
        <dbReference type="Pfam" id="PF00501"/>
    </source>
</evidence>
<evidence type="ECO:0000256" key="2">
    <source>
        <dbReference type="ARBA" id="ARBA00022598"/>
    </source>
</evidence>
<evidence type="ECO:0000313" key="5">
    <source>
        <dbReference type="EMBL" id="BBB29529.1"/>
    </source>
</evidence>
<keyword evidence="6" id="KW-1185">Reference proteome</keyword>
<dbReference type="InterPro" id="IPR000873">
    <property type="entry name" value="AMP-dep_synth/lig_dom"/>
</dbReference>
<dbReference type="Pfam" id="PF00501">
    <property type="entry name" value="AMP-binding"/>
    <property type="match status" value="1"/>
</dbReference>
<dbReference type="Gene3D" id="3.30.300.30">
    <property type="match status" value="1"/>
</dbReference>
<evidence type="ECO:0000259" key="4">
    <source>
        <dbReference type="Pfam" id="PF13193"/>
    </source>
</evidence>